<dbReference type="InterPro" id="IPR037066">
    <property type="entry name" value="Plug_dom_sf"/>
</dbReference>
<evidence type="ECO:0000256" key="10">
    <source>
        <dbReference type="SAM" id="SignalP"/>
    </source>
</evidence>
<keyword evidence="14" id="KW-1185">Reference proteome</keyword>
<evidence type="ECO:0000256" key="3">
    <source>
        <dbReference type="ARBA" id="ARBA00022452"/>
    </source>
</evidence>
<dbReference type="InterPro" id="IPR013784">
    <property type="entry name" value="Carb-bd-like_fold"/>
</dbReference>
<dbReference type="Pfam" id="PF07715">
    <property type="entry name" value="Plug"/>
    <property type="match status" value="1"/>
</dbReference>
<feature type="chain" id="PRO_5045612999" evidence="10">
    <location>
        <begin position="23"/>
        <end position="919"/>
    </location>
</feature>
<organism evidence="13 14">
    <name type="scientific">Bacterioplanoides pacificum</name>
    <dbReference type="NCBI Taxonomy" id="1171596"/>
    <lineage>
        <taxon>Bacteria</taxon>
        <taxon>Pseudomonadati</taxon>
        <taxon>Pseudomonadota</taxon>
        <taxon>Gammaproteobacteria</taxon>
        <taxon>Oceanospirillales</taxon>
        <taxon>Oceanospirillaceae</taxon>
        <taxon>Bacterioplanoides</taxon>
    </lineage>
</organism>
<dbReference type="PROSITE" id="PS52016">
    <property type="entry name" value="TONB_DEPENDENT_REC_3"/>
    <property type="match status" value="1"/>
</dbReference>
<keyword evidence="5 9" id="KW-0798">TonB box</keyword>
<dbReference type="InterPro" id="IPR036942">
    <property type="entry name" value="Beta-barrel_TonB_sf"/>
</dbReference>
<evidence type="ECO:0000256" key="7">
    <source>
        <dbReference type="ARBA" id="ARBA00023237"/>
    </source>
</evidence>
<proteinExistence type="inferred from homology"/>
<dbReference type="Gene3D" id="2.60.40.1120">
    <property type="entry name" value="Carboxypeptidase-like, regulatory domain"/>
    <property type="match status" value="1"/>
</dbReference>
<dbReference type="SUPFAM" id="SSF56935">
    <property type="entry name" value="Porins"/>
    <property type="match status" value="1"/>
</dbReference>
<dbReference type="InterPro" id="IPR000531">
    <property type="entry name" value="Beta-barrel_TonB"/>
</dbReference>
<comment type="caution">
    <text evidence="13">The sequence shown here is derived from an EMBL/GenBank/DDBJ whole genome shotgun (WGS) entry which is preliminary data.</text>
</comment>
<dbReference type="NCBIfam" id="TIGR01782">
    <property type="entry name" value="TonB-Xanth-Caul"/>
    <property type="match status" value="1"/>
</dbReference>
<gene>
    <name evidence="13" type="ORF">ACFOMG_06180</name>
</gene>
<dbReference type="PANTHER" id="PTHR40980">
    <property type="entry name" value="PLUG DOMAIN-CONTAINING PROTEIN"/>
    <property type="match status" value="1"/>
</dbReference>
<evidence type="ECO:0000256" key="4">
    <source>
        <dbReference type="ARBA" id="ARBA00022692"/>
    </source>
</evidence>
<reference evidence="14" key="1">
    <citation type="journal article" date="2019" name="Int. J. Syst. Evol. Microbiol.">
        <title>The Global Catalogue of Microorganisms (GCM) 10K type strain sequencing project: providing services to taxonomists for standard genome sequencing and annotation.</title>
        <authorList>
            <consortium name="The Broad Institute Genomics Platform"/>
            <consortium name="The Broad Institute Genome Sequencing Center for Infectious Disease"/>
            <person name="Wu L."/>
            <person name="Ma J."/>
        </authorList>
    </citation>
    <scope>NUCLEOTIDE SEQUENCE [LARGE SCALE GENOMIC DNA]</scope>
    <source>
        <strain evidence="14">KCTC 42424</strain>
    </source>
</reference>
<protein>
    <submittedName>
        <fullName evidence="13">TonB-dependent receptor</fullName>
    </submittedName>
</protein>
<evidence type="ECO:0000256" key="2">
    <source>
        <dbReference type="ARBA" id="ARBA00022448"/>
    </source>
</evidence>
<evidence type="ECO:0000259" key="12">
    <source>
        <dbReference type="Pfam" id="PF07715"/>
    </source>
</evidence>
<dbReference type="InterPro" id="IPR010104">
    <property type="entry name" value="TonB_rcpt_bac"/>
</dbReference>
<evidence type="ECO:0000259" key="11">
    <source>
        <dbReference type="Pfam" id="PF00593"/>
    </source>
</evidence>
<dbReference type="Pfam" id="PF13715">
    <property type="entry name" value="CarbopepD_reg_2"/>
    <property type="match status" value="1"/>
</dbReference>
<dbReference type="InterPro" id="IPR039426">
    <property type="entry name" value="TonB-dep_rcpt-like"/>
</dbReference>
<keyword evidence="3 8" id="KW-1134">Transmembrane beta strand</keyword>
<feature type="domain" description="TonB-dependent receptor plug" evidence="12">
    <location>
        <begin position="130"/>
        <end position="231"/>
    </location>
</feature>
<evidence type="ECO:0000256" key="5">
    <source>
        <dbReference type="ARBA" id="ARBA00023077"/>
    </source>
</evidence>
<evidence type="ECO:0000256" key="8">
    <source>
        <dbReference type="PROSITE-ProRule" id="PRU01360"/>
    </source>
</evidence>
<dbReference type="RefSeq" id="WP_376865450.1">
    <property type="nucleotide sequence ID" value="NZ_JBHRYB010000005.1"/>
</dbReference>
<name>A0ABV7VQ91_9GAMM</name>
<evidence type="ECO:0000256" key="6">
    <source>
        <dbReference type="ARBA" id="ARBA00023136"/>
    </source>
</evidence>
<comment type="subcellular location">
    <subcellularLocation>
        <location evidence="1 8">Cell outer membrane</location>
        <topology evidence="1 8">Multi-pass membrane protein</topology>
    </subcellularLocation>
</comment>
<evidence type="ECO:0000313" key="13">
    <source>
        <dbReference type="EMBL" id="MFC3679695.1"/>
    </source>
</evidence>
<dbReference type="InterPro" id="IPR012910">
    <property type="entry name" value="Plug_dom"/>
</dbReference>
<dbReference type="SUPFAM" id="SSF49452">
    <property type="entry name" value="Starch-binding domain-like"/>
    <property type="match status" value="1"/>
</dbReference>
<keyword evidence="2 8" id="KW-0813">Transport</keyword>
<keyword evidence="4 8" id="KW-0812">Transmembrane</keyword>
<sequence>MTFPIKPLAATIALFSASLAQADGNIEGRLMDVQGKTTYTDALIRVDELKRDVLTGASGRFRIPVLPAGNYTLSVIVGGEAVKQQTIRVTDNQTTQTTILLNEADSELEEILVIGQAAQVQKALDRQRFADNTISVINADAIGQLPDSNAAEALQRVPGLSIERDQGEGRFVRVRGISPDLNAVTVNGTQLPAPEGGRRAVALDVMPADLISALVVTKTLTPDMDANAIGGSIEVESLSALNREGGFYSLRAEAKYDELTDQTSPAYGASAGNTFEFNSGQRLGVAAAFSYDQRKFGSDNVETGGAWDGGQLEELEQRDYRIERERIGAALNFDLEWDAANRFYLRNLYSSYKDDEQRLANVVTFGEEVFDADENENVFEDSPRAAGDTGLAEVARELKDREETQEILSTTLGGEHFIDDWTLEYALGYSKAQEDEPGGIGGAVFEAELDGIGFSNSRKPRLIAPAAYYNGDQYQLDKIEYEEALTEDQQTSFRIDLTRDIFINDYPSQLKFGAKMSEREKESQIDAYEFEDFTDHGFSDSQLTLNNFSSGEADYGLGRFGPQISASKVRNIINALNKSDFINAEDSGIEDYRIEESINAAYLMANMELDDLLLLAGVRYEATQHDFDGSAFDKDAEVFTAYRDDNRYSHVLPNLQARYRLNDDTQLRAAWSNSVVRPTFEQMAPALASEGDEAESGNPQLDAMTSSNLDFSIEHYTGTAGAISAALFYKDIQDFIYQADIAGQPGFETYSEVESYDNGNAATLTGIELAASQKLTQLAAPFDGLLVSANLTLSDSQAQLNYAGGQRNIQLPNHSDTTANLVLGYEKHGLMLRLASNYKSDYLLEVSAAGDKSGDIYQDAQTQLDFSAAYNISAQLKVNFAITNITDEPYYAYQNNTKYNAQYEEYGPTYRLGISYNSF</sequence>
<dbReference type="EMBL" id="JBHRYB010000005">
    <property type="protein sequence ID" value="MFC3679695.1"/>
    <property type="molecule type" value="Genomic_DNA"/>
</dbReference>
<accession>A0ABV7VQ91</accession>
<evidence type="ECO:0000313" key="14">
    <source>
        <dbReference type="Proteomes" id="UP001595722"/>
    </source>
</evidence>
<dbReference type="Gene3D" id="2.170.130.10">
    <property type="entry name" value="TonB-dependent receptor, plug domain"/>
    <property type="match status" value="1"/>
</dbReference>
<evidence type="ECO:0000256" key="1">
    <source>
        <dbReference type="ARBA" id="ARBA00004571"/>
    </source>
</evidence>
<comment type="similarity">
    <text evidence="8 9">Belongs to the TonB-dependent receptor family.</text>
</comment>
<feature type="domain" description="TonB-dependent receptor-like beta-barrel" evidence="11">
    <location>
        <begin position="467"/>
        <end position="885"/>
    </location>
</feature>
<keyword evidence="13" id="KW-0675">Receptor</keyword>
<keyword evidence="7 8" id="KW-0998">Cell outer membrane</keyword>
<feature type="signal peptide" evidence="10">
    <location>
        <begin position="1"/>
        <end position="22"/>
    </location>
</feature>
<dbReference type="PANTHER" id="PTHR40980:SF4">
    <property type="entry name" value="TONB-DEPENDENT RECEPTOR-LIKE BETA-BARREL DOMAIN-CONTAINING PROTEIN"/>
    <property type="match status" value="1"/>
</dbReference>
<dbReference type="Gene3D" id="2.40.170.20">
    <property type="entry name" value="TonB-dependent receptor, beta-barrel domain"/>
    <property type="match status" value="1"/>
</dbReference>
<dbReference type="Pfam" id="PF00593">
    <property type="entry name" value="TonB_dep_Rec_b-barrel"/>
    <property type="match status" value="1"/>
</dbReference>
<keyword evidence="6 8" id="KW-0472">Membrane</keyword>
<dbReference type="CDD" id="cd01347">
    <property type="entry name" value="ligand_gated_channel"/>
    <property type="match status" value="1"/>
</dbReference>
<keyword evidence="10" id="KW-0732">Signal</keyword>
<dbReference type="Proteomes" id="UP001595722">
    <property type="component" value="Unassembled WGS sequence"/>
</dbReference>
<evidence type="ECO:0000256" key="9">
    <source>
        <dbReference type="RuleBase" id="RU003357"/>
    </source>
</evidence>